<dbReference type="EMBL" id="ML977585">
    <property type="protein sequence ID" value="KAF2001050.1"/>
    <property type="molecule type" value="Genomic_DNA"/>
</dbReference>
<dbReference type="Proteomes" id="UP000799779">
    <property type="component" value="Unassembled WGS sequence"/>
</dbReference>
<dbReference type="AlphaFoldDB" id="A0A6A5WGM1"/>
<name>A0A6A5WGM1_9PLEO</name>
<evidence type="ECO:0000313" key="2">
    <source>
        <dbReference type="Proteomes" id="UP000799779"/>
    </source>
</evidence>
<protein>
    <submittedName>
        <fullName evidence="1">Uncharacterized protein</fullName>
    </submittedName>
</protein>
<keyword evidence="2" id="KW-1185">Reference proteome</keyword>
<evidence type="ECO:0000313" key="1">
    <source>
        <dbReference type="EMBL" id="KAF2001050.1"/>
    </source>
</evidence>
<reference evidence="1" key="1">
    <citation type="journal article" date="2020" name="Stud. Mycol.">
        <title>101 Dothideomycetes genomes: a test case for predicting lifestyles and emergence of pathogens.</title>
        <authorList>
            <person name="Haridas S."/>
            <person name="Albert R."/>
            <person name="Binder M."/>
            <person name="Bloem J."/>
            <person name="Labutti K."/>
            <person name="Salamov A."/>
            <person name="Andreopoulos B."/>
            <person name="Baker S."/>
            <person name="Barry K."/>
            <person name="Bills G."/>
            <person name="Bluhm B."/>
            <person name="Cannon C."/>
            <person name="Castanera R."/>
            <person name="Culley D."/>
            <person name="Daum C."/>
            <person name="Ezra D."/>
            <person name="Gonzalez J."/>
            <person name="Henrissat B."/>
            <person name="Kuo A."/>
            <person name="Liang C."/>
            <person name="Lipzen A."/>
            <person name="Lutzoni F."/>
            <person name="Magnuson J."/>
            <person name="Mondo S."/>
            <person name="Nolan M."/>
            <person name="Ohm R."/>
            <person name="Pangilinan J."/>
            <person name="Park H.-J."/>
            <person name="Ramirez L."/>
            <person name="Alfaro M."/>
            <person name="Sun H."/>
            <person name="Tritt A."/>
            <person name="Yoshinaga Y."/>
            <person name="Zwiers L.-H."/>
            <person name="Turgeon B."/>
            <person name="Goodwin S."/>
            <person name="Spatafora J."/>
            <person name="Crous P."/>
            <person name="Grigoriev I."/>
        </authorList>
    </citation>
    <scope>NUCLEOTIDE SEQUENCE</scope>
    <source>
        <strain evidence="1">CBS 123094</strain>
    </source>
</reference>
<organism evidence="1 2">
    <name type="scientific">Amniculicola lignicola CBS 123094</name>
    <dbReference type="NCBI Taxonomy" id="1392246"/>
    <lineage>
        <taxon>Eukaryota</taxon>
        <taxon>Fungi</taxon>
        <taxon>Dikarya</taxon>
        <taxon>Ascomycota</taxon>
        <taxon>Pezizomycotina</taxon>
        <taxon>Dothideomycetes</taxon>
        <taxon>Pleosporomycetidae</taxon>
        <taxon>Pleosporales</taxon>
        <taxon>Amniculicolaceae</taxon>
        <taxon>Amniculicola</taxon>
    </lineage>
</organism>
<accession>A0A6A5WGM1</accession>
<gene>
    <name evidence="1" type="ORF">P154DRAFT_187092</name>
</gene>
<proteinExistence type="predicted"/>
<sequence length="84" mass="8855">MIGVTILTAAGLVSDPPPSNPGFWESDTPAAASCLNTCTVPSCLASGLVRGYICLQHCDRHVSFLFSSCTHVCRRFAGRIPDTG</sequence>